<name>A0A9P5TBA1_9AGAM</name>
<dbReference type="EMBL" id="WHVB01000005">
    <property type="protein sequence ID" value="KAF8482619.1"/>
    <property type="molecule type" value="Genomic_DNA"/>
</dbReference>
<evidence type="ECO:0000256" key="2">
    <source>
        <dbReference type="ARBA" id="ARBA00022692"/>
    </source>
</evidence>
<dbReference type="Proteomes" id="UP000759537">
    <property type="component" value="Unassembled WGS sequence"/>
</dbReference>
<proteinExistence type="inferred from homology"/>
<evidence type="ECO:0000256" key="5">
    <source>
        <dbReference type="RuleBase" id="RU363107"/>
    </source>
</evidence>
<evidence type="ECO:0000313" key="7">
    <source>
        <dbReference type="Proteomes" id="UP000759537"/>
    </source>
</evidence>
<dbReference type="PANTHER" id="PTHR19317:SF0">
    <property type="entry name" value="PRENYLATED RAB ACCEPTOR PROTEIN 1"/>
    <property type="match status" value="1"/>
</dbReference>
<evidence type="ECO:0000256" key="1">
    <source>
        <dbReference type="ARBA" id="ARBA00004141"/>
    </source>
</evidence>
<accession>A0A9P5TBA1</accession>
<dbReference type="InterPro" id="IPR004895">
    <property type="entry name" value="Prenylated_rab_accept_PRA1"/>
</dbReference>
<evidence type="ECO:0000313" key="6">
    <source>
        <dbReference type="EMBL" id="KAF8482619.1"/>
    </source>
</evidence>
<keyword evidence="4 5" id="KW-0472">Membrane</keyword>
<keyword evidence="7" id="KW-1185">Reference proteome</keyword>
<dbReference type="OrthoDB" id="63113at2759"/>
<feature type="transmembrane region" description="Helical" evidence="5">
    <location>
        <begin position="131"/>
        <end position="149"/>
    </location>
</feature>
<sequence>MEAAMRAVDTIKSFRETRLSALRSPSEFFDHNRISRPTDLNQAVSRISYNTRYFSGNYGLVIAVLAVYALLTNPLLLISLGFLIGGFTAINKWAPEPMQVGDHVVTQKSLYTGLFVIGLPLLWWSSPLGTFFWLVGASGVLIFAHASVIEPGVESEYAAVQDGV</sequence>
<dbReference type="Pfam" id="PF03208">
    <property type="entry name" value="PRA1"/>
    <property type="match status" value="1"/>
</dbReference>
<evidence type="ECO:0000256" key="4">
    <source>
        <dbReference type="ARBA" id="ARBA00023136"/>
    </source>
</evidence>
<comment type="caution">
    <text evidence="6">The sequence shown here is derived from an EMBL/GenBank/DDBJ whole genome shotgun (WGS) entry which is preliminary data.</text>
</comment>
<gene>
    <name evidence="6" type="ORF">DFH94DRAFT_627517</name>
</gene>
<evidence type="ECO:0000256" key="3">
    <source>
        <dbReference type="ARBA" id="ARBA00022989"/>
    </source>
</evidence>
<comment type="similarity">
    <text evidence="5">Belongs to the PRA1 family.</text>
</comment>
<dbReference type="PANTHER" id="PTHR19317">
    <property type="entry name" value="PRENYLATED RAB ACCEPTOR 1-RELATED"/>
    <property type="match status" value="1"/>
</dbReference>
<dbReference type="GO" id="GO:0005794">
    <property type="term" value="C:Golgi apparatus"/>
    <property type="evidence" value="ECO:0007669"/>
    <property type="project" value="TreeGrafter"/>
</dbReference>
<protein>
    <recommendedName>
        <fullName evidence="5">PRA1 family protein</fullName>
    </recommendedName>
</protein>
<organism evidence="6 7">
    <name type="scientific">Russula ochroleuca</name>
    <dbReference type="NCBI Taxonomy" id="152965"/>
    <lineage>
        <taxon>Eukaryota</taxon>
        <taxon>Fungi</taxon>
        <taxon>Dikarya</taxon>
        <taxon>Basidiomycota</taxon>
        <taxon>Agaricomycotina</taxon>
        <taxon>Agaricomycetes</taxon>
        <taxon>Russulales</taxon>
        <taxon>Russulaceae</taxon>
        <taxon>Russula</taxon>
    </lineage>
</organism>
<dbReference type="GO" id="GO:0016020">
    <property type="term" value="C:membrane"/>
    <property type="evidence" value="ECO:0007669"/>
    <property type="project" value="UniProtKB-SubCell"/>
</dbReference>
<dbReference type="AlphaFoldDB" id="A0A9P5TBA1"/>
<reference evidence="6" key="2">
    <citation type="journal article" date="2020" name="Nat. Commun.">
        <title>Large-scale genome sequencing of mycorrhizal fungi provides insights into the early evolution of symbiotic traits.</title>
        <authorList>
            <person name="Miyauchi S."/>
            <person name="Kiss E."/>
            <person name="Kuo A."/>
            <person name="Drula E."/>
            <person name="Kohler A."/>
            <person name="Sanchez-Garcia M."/>
            <person name="Morin E."/>
            <person name="Andreopoulos B."/>
            <person name="Barry K.W."/>
            <person name="Bonito G."/>
            <person name="Buee M."/>
            <person name="Carver A."/>
            <person name="Chen C."/>
            <person name="Cichocki N."/>
            <person name="Clum A."/>
            <person name="Culley D."/>
            <person name="Crous P.W."/>
            <person name="Fauchery L."/>
            <person name="Girlanda M."/>
            <person name="Hayes R.D."/>
            <person name="Keri Z."/>
            <person name="LaButti K."/>
            <person name="Lipzen A."/>
            <person name="Lombard V."/>
            <person name="Magnuson J."/>
            <person name="Maillard F."/>
            <person name="Murat C."/>
            <person name="Nolan M."/>
            <person name="Ohm R.A."/>
            <person name="Pangilinan J."/>
            <person name="Pereira M.F."/>
            <person name="Perotto S."/>
            <person name="Peter M."/>
            <person name="Pfister S."/>
            <person name="Riley R."/>
            <person name="Sitrit Y."/>
            <person name="Stielow J.B."/>
            <person name="Szollosi G."/>
            <person name="Zifcakova L."/>
            <person name="Stursova M."/>
            <person name="Spatafora J.W."/>
            <person name="Tedersoo L."/>
            <person name="Vaario L.M."/>
            <person name="Yamada A."/>
            <person name="Yan M."/>
            <person name="Wang P."/>
            <person name="Xu J."/>
            <person name="Bruns T."/>
            <person name="Baldrian P."/>
            <person name="Vilgalys R."/>
            <person name="Dunand C."/>
            <person name="Henrissat B."/>
            <person name="Grigoriev I.V."/>
            <person name="Hibbett D."/>
            <person name="Nagy L.G."/>
            <person name="Martin F.M."/>
        </authorList>
    </citation>
    <scope>NUCLEOTIDE SEQUENCE</scope>
    <source>
        <strain evidence="6">Prilba</strain>
    </source>
</reference>
<keyword evidence="3 5" id="KW-1133">Transmembrane helix</keyword>
<keyword evidence="2 5" id="KW-0812">Transmembrane</keyword>
<reference evidence="6" key="1">
    <citation type="submission" date="2019-10" db="EMBL/GenBank/DDBJ databases">
        <authorList>
            <consortium name="DOE Joint Genome Institute"/>
            <person name="Kuo A."/>
            <person name="Miyauchi S."/>
            <person name="Kiss E."/>
            <person name="Drula E."/>
            <person name="Kohler A."/>
            <person name="Sanchez-Garcia M."/>
            <person name="Andreopoulos B."/>
            <person name="Barry K.W."/>
            <person name="Bonito G."/>
            <person name="Buee M."/>
            <person name="Carver A."/>
            <person name="Chen C."/>
            <person name="Cichocki N."/>
            <person name="Clum A."/>
            <person name="Culley D."/>
            <person name="Crous P.W."/>
            <person name="Fauchery L."/>
            <person name="Girlanda M."/>
            <person name="Hayes R."/>
            <person name="Keri Z."/>
            <person name="LaButti K."/>
            <person name="Lipzen A."/>
            <person name="Lombard V."/>
            <person name="Magnuson J."/>
            <person name="Maillard F."/>
            <person name="Morin E."/>
            <person name="Murat C."/>
            <person name="Nolan M."/>
            <person name="Ohm R."/>
            <person name="Pangilinan J."/>
            <person name="Pereira M."/>
            <person name="Perotto S."/>
            <person name="Peter M."/>
            <person name="Riley R."/>
            <person name="Sitrit Y."/>
            <person name="Stielow B."/>
            <person name="Szollosi G."/>
            <person name="Zifcakova L."/>
            <person name="Stursova M."/>
            <person name="Spatafora J.W."/>
            <person name="Tedersoo L."/>
            <person name="Vaario L.-M."/>
            <person name="Yamada A."/>
            <person name="Yan M."/>
            <person name="Wang P."/>
            <person name="Xu J."/>
            <person name="Bruns T."/>
            <person name="Baldrian P."/>
            <person name="Vilgalys R."/>
            <person name="Henrissat B."/>
            <person name="Grigoriev I.V."/>
            <person name="Hibbett D."/>
            <person name="Nagy L.G."/>
            <person name="Martin F.M."/>
        </authorList>
    </citation>
    <scope>NUCLEOTIDE SEQUENCE</scope>
    <source>
        <strain evidence="6">Prilba</strain>
    </source>
</reference>
<comment type="subcellular location">
    <subcellularLocation>
        <location evidence="1 5">Membrane</location>
        <topology evidence="1 5">Multi-pass membrane protein</topology>
    </subcellularLocation>
</comment>
<feature type="transmembrane region" description="Helical" evidence="5">
    <location>
        <begin position="58"/>
        <end position="88"/>
    </location>
</feature>